<dbReference type="AlphaFoldDB" id="A0A3G6JK23"/>
<accession>A0A3G6JK23</accession>
<name>A0A3G6JK23_STRTR</name>
<gene>
    <name evidence="1" type="ORF">DQL92_06110</name>
</gene>
<dbReference type="EMBL" id="CP031021">
    <property type="protein sequence ID" value="AZA18283.1"/>
    <property type="molecule type" value="Genomic_DNA"/>
</dbReference>
<reference evidence="1" key="1">
    <citation type="submission" date="2018-07" db="EMBL/GenBank/DDBJ databases">
        <authorList>
            <person name="Somerville V."/>
        </authorList>
    </citation>
    <scope>NUCLEOTIDE SEQUENCE</scope>
    <source>
        <strain evidence="1">NWC_2_1</strain>
    </source>
</reference>
<evidence type="ECO:0000313" key="1">
    <source>
        <dbReference type="EMBL" id="AZA18283.1"/>
    </source>
</evidence>
<organism evidence="1">
    <name type="scientific">Streptococcus thermophilus</name>
    <dbReference type="NCBI Taxonomy" id="1308"/>
    <lineage>
        <taxon>Bacteria</taxon>
        <taxon>Bacillati</taxon>
        <taxon>Bacillota</taxon>
        <taxon>Bacilli</taxon>
        <taxon>Lactobacillales</taxon>
        <taxon>Streptococcaceae</taxon>
        <taxon>Streptococcus</taxon>
    </lineage>
</organism>
<protein>
    <submittedName>
        <fullName evidence="1">Uncharacterized protein</fullName>
    </submittedName>
</protein>
<sequence>MIENFDDFLEAKYSEIRSGINESVSEALKSLSDKGIEFDSEVVAISSAIAFNTTCEILKAYDSYVQEHKNR</sequence>
<proteinExistence type="predicted"/>